<dbReference type="Proteomes" id="UP000000245">
    <property type="component" value="Plasmid pACRY02"/>
</dbReference>
<keyword evidence="2" id="KW-1185">Reference proteome</keyword>
<evidence type="ECO:0000313" key="2">
    <source>
        <dbReference type="Proteomes" id="UP000000245"/>
    </source>
</evidence>
<organism evidence="1 2">
    <name type="scientific">Acidiphilium cryptum (strain JF-5)</name>
    <dbReference type="NCBI Taxonomy" id="349163"/>
    <lineage>
        <taxon>Bacteria</taxon>
        <taxon>Pseudomonadati</taxon>
        <taxon>Pseudomonadota</taxon>
        <taxon>Alphaproteobacteria</taxon>
        <taxon>Acetobacterales</taxon>
        <taxon>Acidocellaceae</taxon>
        <taxon>Acidiphilium</taxon>
    </lineage>
</organism>
<dbReference type="EMBL" id="CP000690">
    <property type="protein sequence ID" value="ABQ28914.1"/>
    <property type="molecule type" value="Genomic_DNA"/>
</dbReference>
<keyword evidence="1" id="KW-0614">Plasmid</keyword>
<gene>
    <name evidence="1" type="ordered locus">Acry_3302</name>
</gene>
<dbReference type="HOGENOM" id="CLU_840983_0_0_5"/>
<name>A5FTI2_ACICJ</name>
<dbReference type="KEGG" id="acr:Acry_3302"/>
<accession>A5FTI2</accession>
<protein>
    <submittedName>
        <fullName evidence="1">Uncharacterized protein</fullName>
    </submittedName>
</protein>
<reference evidence="1 2" key="1">
    <citation type="submission" date="2007-05" db="EMBL/GenBank/DDBJ databases">
        <title>Complete sequence of plasmid2 pACRY02 of Acidiphilium cryptum JF-5.</title>
        <authorList>
            <consortium name="US DOE Joint Genome Institute"/>
            <person name="Copeland A."/>
            <person name="Lucas S."/>
            <person name="Lapidus A."/>
            <person name="Barry K."/>
            <person name="Detter J.C."/>
            <person name="Glavina del Rio T."/>
            <person name="Hammon N."/>
            <person name="Israni S."/>
            <person name="Dalin E."/>
            <person name="Tice H."/>
            <person name="Pitluck S."/>
            <person name="Sims D."/>
            <person name="Brettin T."/>
            <person name="Bruce D."/>
            <person name="Han C."/>
            <person name="Schmutz J."/>
            <person name="Larimer F."/>
            <person name="Land M."/>
            <person name="Hauser L."/>
            <person name="Kyrpides N."/>
            <person name="Kim E."/>
            <person name="Magnuson T."/>
            <person name="Richardson P."/>
        </authorList>
    </citation>
    <scope>NUCLEOTIDE SEQUENCE [LARGE SCALE GENOMIC DNA]</scope>
    <source>
        <strain evidence="2">JF-5</strain>
        <plasmid evidence="2">Plasmid pACRY02</plasmid>
    </source>
</reference>
<evidence type="ECO:0000313" key="1">
    <source>
        <dbReference type="EMBL" id="ABQ28914.1"/>
    </source>
</evidence>
<proteinExistence type="predicted"/>
<dbReference type="AlphaFoldDB" id="A5FTI2"/>
<geneLocation type="plasmid" evidence="1 2">
    <name>pACRY02</name>
</geneLocation>
<sequence>MRVLRNYGLLDLRCAASGPHPRKEGPMSAGSFRAALVAFSTVIVPAAAQAEPPATTVQYQVMVSAGLAARKPFEAWFVLDKSSDPRVPGYSIPAGATIRFVFPKSFTPKPGGVLGAVMLKGWSQGAISTKFITALDPTNPRVVAIHFAAPIAPGSVENPGLKAIHLRTNEINPTTAGSYPITIQFVDAGALSGKTTAIAHITKKPVPNIAAYNQLHPGKDEDWQHVRAGHAAHLPIDFLATLPNECRSSFSLKSTGDRTLNILSDGKPIGSISANGVPVVLTPQPFGPGFARLGVVEVHAKAGSTAGMAEITAALNGGTHYTIHLIVEDR</sequence>